<dbReference type="EMBL" id="UGGP01000001">
    <property type="protein sequence ID" value="STO08138.1"/>
    <property type="molecule type" value="Genomic_DNA"/>
</dbReference>
<dbReference type="OrthoDB" id="2350531at2"/>
<dbReference type="GO" id="GO:0005524">
    <property type="term" value="F:ATP binding"/>
    <property type="evidence" value="ECO:0007669"/>
    <property type="project" value="InterPro"/>
</dbReference>
<evidence type="ECO:0000313" key="4">
    <source>
        <dbReference type="Proteomes" id="UP000254060"/>
    </source>
</evidence>
<dbReference type="RefSeq" id="WP_029335021.1">
    <property type="nucleotide sequence ID" value="NZ_UGGP01000001.1"/>
</dbReference>
<proteinExistence type="predicted"/>
<dbReference type="InterPro" id="IPR041628">
    <property type="entry name" value="ChlI/MoxR_AAA_lid"/>
</dbReference>
<dbReference type="Gene3D" id="3.40.50.300">
    <property type="entry name" value="P-loop containing nucleotide triphosphate hydrolases"/>
    <property type="match status" value="1"/>
</dbReference>
<dbReference type="Proteomes" id="UP000254060">
    <property type="component" value="Unassembled WGS sequence"/>
</dbReference>
<dbReference type="AlphaFoldDB" id="A0A377FTR2"/>
<dbReference type="InterPro" id="IPR050764">
    <property type="entry name" value="CbbQ/NirQ/NorQ/GpvN"/>
</dbReference>
<dbReference type="SUPFAM" id="SSF52540">
    <property type="entry name" value="P-loop containing nucleoside triphosphate hydrolases"/>
    <property type="match status" value="1"/>
</dbReference>
<dbReference type="CDD" id="cd00009">
    <property type="entry name" value="AAA"/>
    <property type="match status" value="1"/>
</dbReference>
<dbReference type="PIRSF" id="PIRSF002849">
    <property type="entry name" value="AAA_ATPase_chaperone_MoxR_prd"/>
    <property type="match status" value="1"/>
</dbReference>
<evidence type="ECO:0000259" key="1">
    <source>
        <dbReference type="Pfam" id="PF07726"/>
    </source>
</evidence>
<dbReference type="GO" id="GO:0016887">
    <property type="term" value="F:ATP hydrolysis activity"/>
    <property type="evidence" value="ECO:0007669"/>
    <property type="project" value="InterPro"/>
</dbReference>
<dbReference type="Pfam" id="PF17863">
    <property type="entry name" value="AAA_lid_2"/>
    <property type="match status" value="1"/>
</dbReference>
<evidence type="ECO:0000259" key="2">
    <source>
        <dbReference type="Pfam" id="PF17863"/>
    </source>
</evidence>
<dbReference type="Pfam" id="PF07726">
    <property type="entry name" value="AAA_3"/>
    <property type="match status" value="1"/>
</dbReference>
<dbReference type="PANTHER" id="PTHR42759:SF5">
    <property type="entry name" value="METHANOL DEHYDROGENASE REGULATOR"/>
    <property type="match status" value="1"/>
</dbReference>
<evidence type="ECO:0000313" key="3">
    <source>
        <dbReference type="EMBL" id="STO08138.1"/>
    </source>
</evidence>
<accession>A0A377FTR2</accession>
<keyword evidence="3" id="KW-0378">Hydrolase</keyword>
<dbReference type="PANTHER" id="PTHR42759">
    <property type="entry name" value="MOXR FAMILY PROTEIN"/>
    <property type="match status" value="1"/>
</dbReference>
<gene>
    <name evidence="3" type="primary">ravA_1</name>
    <name evidence="3" type="ORF">NCTC13163_01507</name>
</gene>
<protein>
    <submittedName>
        <fullName evidence="3">ATPase ravA</fullName>
        <ecNumber evidence="3">3.6.3.-</ecNumber>
    </submittedName>
</protein>
<reference evidence="3 4" key="1">
    <citation type="submission" date="2018-06" db="EMBL/GenBank/DDBJ databases">
        <authorList>
            <consortium name="Pathogen Informatics"/>
            <person name="Doyle S."/>
        </authorList>
    </citation>
    <scope>NUCLEOTIDE SEQUENCE [LARGE SCALE GENOMIC DNA]</scope>
    <source>
        <strain evidence="3 4">NCTC13163</strain>
    </source>
</reference>
<dbReference type="Gene3D" id="1.10.8.80">
    <property type="entry name" value="Magnesium chelatase subunit I, C-Terminal domain"/>
    <property type="match status" value="1"/>
</dbReference>
<sequence>MIQPWTTYLNDQVIGQSKAIKLSTIALLSGGHVLLEDRPGTGKTTLARSLASSVSAAFQRVQCTPDTLPSDILGMELFNPTTGSFERRTGPIFTSILLVDEINRTTPRTQSALLEAMQERQVTLGEVSLRLPDPFFVIATQNPFDGQGTFPLPQAQLDRFLFKLSLAPLSRESERRLLRNEHLSAAPFTLKQDELAEMQQAVRDVTFHEAIEDYLLDFVEALRHHRDIEVGPSPRATLAYTMAARAHAFMDGRDYVSPEDIRALAMPILGHRVVLTVEASLKTKPSKLIKSVLETIAVPSEV</sequence>
<name>A0A377FTR2_9BACL</name>
<dbReference type="EC" id="3.6.3.-" evidence="3"/>
<feature type="domain" description="ATPase AAA-3" evidence="1">
    <location>
        <begin position="32"/>
        <end position="162"/>
    </location>
</feature>
<dbReference type="InterPro" id="IPR011703">
    <property type="entry name" value="ATPase_AAA-3"/>
</dbReference>
<dbReference type="InterPro" id="IPR027417">
    <property type="entry name" value="P-loop_NTPase"/>
</dbReference>
<organism evidence="3 4">
    <name type="scientific">Exiguobacterium aurantiacum</name>
    <dbReference type="NCBI Taxonomy" id="33987"/>
    <lineage>
        <taxon>Bacteria</taxon>
        <taxon>Bacillati</taxon>
        <taxon>Bacillota</taxon>
        <taxon>Bacilli</taxon>
        <taxon>Bacillales</taxon>
        <taxon>Bacillales Family XII. Incertae Sedis</taxon>
        <taxon>Exiguobacterium</taxon>
    </lineage>
</organism>
<feature type="domain" description="ChlI/MoxR AAA lid" evidence="2">
    <location>
        <begin position="221"/>
        <end position="281"/>
    </location>
</feature>
<dbReference type="STRING" id="1397694.GCA_000702585_02004"/>